<keyword evidence="8" id="KW-1185">Reference proteome</keyword>
<name>A0ABV0GGP2_9BURK</name>
<evidence type="ECO:0000313" key="8">
    <source>
        <dbReference type="Proteomes" id="UP001462640"/>
    </source>
</evidence>
<keyword evidence="5 6" id="KW-0472">Membrane</keyword>
<evidence type="ECO:0000256" key="1">
    <source>
        <dbReference type="ARBA" id="ARBA00004651"/>
    </source>
</evidence>
<evidence type="ECO:0000256" key="6">
    <source>
        <dbReference type="SAM" id="Phobius"/>
    </source>
</evidence>
<keyword evidence="3 6" id="KW-0812">Transmembrane</keyword>
<evidence type="ECO:0000256" key="2">
    <source>
        <dbReference type="ARBA" id="ARBA00022475"/>
    </source>
</evidence>
<keyword evidence="2" id="KW-1003">Cell membrane</keyword>
<keyword evidence="4 6" id="KW-1133">Transmembrane helix</keyword>
<feature type="transmembrane region" description="Helical" evidence="6">
    <location>
        <begin position="74"/>
        <end position="93"/>
    </location>
</feature>
<sequence length="171" mass="18454">MFLRPSPWPGRVLALVCLSSLGSLALALAAQHFFDVRPCPWCVMQRGVFLLLGLVAGLGWLLGQLLNRARAVQLLSLLLVAGLALAGLAAAVWQHQVAAQSASCNMTFADQLVMVLHLDELLPSVFMATAGCNEAAAYKLLGLPYEVWSGLLYLTQALAAAWSLRTLLRQR</sequence>
<dbReference type="RefSeq" id="WP_347611338.1">
    <property type="nucleotide sequence ID" value="NZ_JBDPZC010000007.1"/>
</dbReference>
<dbReference type="InterPro" id="IPR050183">
    <property type="entry name" value="DsbB"/>
</dbReference>
<accession>A0ABV0GGP2</accession>
<evidence type="ECO:0000256" key="5">
    <source>
        <dbReference type="ARBA" id="ARBA00023136"/>
    </source>
</evidence>
<dbReference type="InterPro" id="IPR003752">
    <property type="entry name" value="DiS_bond_form_DsbB/BdbC"/>
</dbReference>
<dbReference type="EMBL" id="JBDPZC010000007">
    <property type="protein sequence ID" value="MEO3714234.1"/>
    <property type="molecule type" value="Genomic_DNA"/>
</dbReference>
<dbReference type="PANTHER" id="PTHR36570">
    <property type="entry name" value="DISULFIDE BOND FORMATION PROTEIN B"/>
    <property type="match status" value="1"/>
</dbReference>
<feature type="transmembrane region" description="Helical" evidence="6">
    <location>
        <begin position="147"/>
        <end position="168"/>
    </location>
</feature>
<feature type="transmembrane region" description="Helical" evidence="6">
    <location>
        <begin position="43"/>
        <end position="62"/>
    </location>
</feature>
<evidence type="ECO:0000256" key="4">
    <source>
        <dbReference type="ARBA" id="ARBA00022989"/>
    </source>
</evidence>
<dbReference type="PANTHER" id="PTHR36570:SF3">
    <property type="entry name" value="DISULFIDE BOND FORMATION PROTEIN B"/>
    <property type="match status" value="1"/>
</dbReference>
<dbReference type="InterPro" id="IPR023380">
    <property type="entry name" value="DsbB-like_sf"/>
</dbReference>
<dbReference type="SUPFAM" id="SSF158442">
    <property type="entry name" value="DsbB-like"/>
    <property type="match status" value="1"/>
</dbReference>
<dbReference type="Gene3D" id="1.20.1550.10">
    <property type="entry name" value="DsbB-like"/>
    <property type="match status" value="1"/>
</dbReference>
<protein>
    <submittedName>
        <fullName evidence="7">Disulfide bond formation protein B</fullName>
    </submittedName>
</protein>
<gene>
    <name evidence="7" type="ORF">ABDJ40_15825</name>
</gene>
<comment type="caution">
    <text evidence="7">The sequence shown here is derived from an EMBL/GenBank/DDBJ whole genome shotgun (WGS) entry which is preliminary data.</text>
</comment>
<dbReference type="Proteomes" id="UP001462640">
    <property type="component" value="Unassembled WGS sequence"/>
</dbReference>
<evidence type="ECO:0000313" key="7">
    <source>
        <dbReference type="EMBL" id="MEO3714234.1"/>
    </source>
</evidence>
<evidence type="ECO:0000256" key="3">
    <source>
        <dbReference type="ARBA" id="ARBA00022692"/>
    </source>
</evidence>
<comment type="subcellular location">
    <subcellularLocation>
        <location evidence="1">Cell membrane</location>
        <topology evidence="1">Multi-pass membrane protein</topology>
    </subcellularLocation>
</comment>
<reference evidence="7 8" key="1">
    <citation type="submission" date="2024-05" db="EMBL/GenBank/DDBJ databases">
        <title>Roseateles sp. 2.12 16S ribosomal RNA gene Genome sequencing and assembly.</title>
        <authorList>
            <person name="Woo H."/>
        </authorList>
    </citation>
    <scope>NUCLEOTIDE SEQUENCE [LARGE SCALE GENOMIC DNA]</scope>
    <source>
        <strain evidence="7 8">2.12</strain>
    </source>
</reference>
<proteinExistence type="predicted"/>
<organism evidence="7 8">
    <name type="scientific">Roseateles flavus</name>
    <dbReference type="NCBI Taxonomy" id="3149041"/>
    <lineage>
        <taxon>Bacteria</taxon>
        <taxon>Pseudomonadati</taxon>
        <taxon>Pseudomonadota</taxon>
        <taxon>Betaproteobacteria</taxon>
        <taxon>Burkholderiales</taxon>
        <taxon>Sphaerotilaceae</taxon>
        <taxon>Roseateles</taxon>
    </lineage>
</organism>
<dbReference type="Pfam" id="PF02600">
    <property type="entry name" value="DsbB"/>
    <property type="match status" value="1"/>
</dbReference>